<proteinExistence type="inferred from homology"/>
<gene>
    <name evidence="3" type="ORF">CLV82_0013</name>
</gene>
<comment type="similarity">
    <text evidence="1">Belongs to the esterase D family.</text>
</comment>
<dbReference type="Pfam" id="PF00756">
    <property type="entry name" value="Esterase"/>
    <property type="match status" value="1"/>
</dbReference>
<evidence type="ECO:0008006" key="5">
    <source>
        <dbReference type="Google" id="ProtNLM"/>
    </source>
</evidence>
<keyword evidence="2" id="KW-0378">Hydrolase</keyword>
<evidence type="ECO:0000256" key="1">
    <source>
        <dbReference type="ARBA" id="ARBA00005622"/>
    </source>
</evidence>
<reference evidence="3 4" key="1">
    <citation type="submission" date="2019-03" db="EMBL/GenBank/DDBJ databases">
        <title>Genomic Encyclopedia of Archaeal and Bacterial Type Strains, Phase II (KMG-II): from individual species to whole genera.</title>
        <authorList>
            <person name="Goeker M."/>
        </authorList>
    </citation>
    <scope>NUCLEOTIDE SEQUENCE [LARGE SCALE GENOMIC DNA]</scope>
    <source>
        <strain evidence="3 4">DSM 18435</strain>
    </source>
</reference>
<accession>A0A4R6TMD1</accession>
<dbReference type="RefSeq" id="WP_133642273.1">
    <property type="nucleotide sequence ID" value="NZ_SNYI01000001.1"/>
</dbReference>
<dbReference type="AlphaFoldDB" id="A0A4R6TMD1"/>
<sequence>MRNLTAFLSMLFVSILGYSQIDNRNFEDLIESKILVSNINGNRYNIQVSLPKTYYDNDSKSYPVLYALDGMHSVPMLNSIRQYMEIGNYLEEFIIVGIQGNIPRNRLMQHRIPDYTPLRDTVYENRFSQIMGLKKGSVLSGKADEFLKVISDQVIPYIDKNYRVDNRSGLLGHSLAGLFTAYTLINKPELFNFYLISSPSLNWDDGNFVKRLKPDEINKSDISVFISVGGEEKELHNFIELFQKKLEHSNFDTVYKVYDKESHFSVVAGSFSNGILQFAGKK</sequence>
<dbReference type="PANTHER" id="PTHR40841">
    <property type="entry name" value="SIDEROPHORE TRIACETYLFUSARININE C ESTERASE"/>
    <property type="match status" value="1"/>
</dbReference>
<dbReference type="InterPro" id="IPR000801">
    <property type="entry name" value="Esterase-like"/>
</dbReference>
<dbReference type="Gene3D" id="3.40.50.1820">
    <property type="entry name" value="alpha/beta hydrolase"/>
    <property type="match status" value="1"/>
</dbReference>
<evidence type="ECO:0000313" key="3">
    <source>
        <dbReference type="EMBL" id="TDQ32190.1"/>
    </source>
</evidence>
<dbReference type="SUPFAM" id="SSF53474">
    <property type="entry name" value="alpha/beta-Hydrolases"/>
    <property type="match status" value="1"/>
</dbReference>
<evidence type="ECO:0000313" key="4">
    <source>
        <dbReference type="Proteomes" id="UP000295468"/>
    </source>
</evidence>
<keyword evidence="4" id="KW-1185">Reference proteome</keyword>
<dbReference type="OrthoDB" id="9784036at2"/>
<comment type="caution">
    <text evidence="3">The sequence shown here is derived from an EMBL/GenBank/DDBJ whole genome shotgun (WGS) entry which is preliminary data.</text>
</comment>
<dbReference type="InterPro" id="IPR029058">
    <property type="entry name" value="AB_hydrolase_fold"/>
</dbReference>
<dbReference type="GO" id="GO:0016788">
    <property type="term" value="F:hydrolase activity, acting on ester bonds"/>
    <property type="evidence" value="ECO:0007669"/>
    <property type="project" value="TreeGrafter"/>
</dbReference>
<protein>
    <recommendedName>
        <fullName evidence="5">Alpha/beta superfamily hydrolase</fullName>
    </recommendedName>
</protein>
<name>A0A4R6TMD1_9FLAO</name>
<dbReference type="EMBL" id="SNYI01000001">
    <property type="protein sequence ID" value="TDQ32190.1"/>
    <property type="molecule type" value="Genomic_DNA"/>
</dbReference>
<dbReference type="InterPro" id="IPR052558">
    <property type="entry name" value="Siderophore_Hydrolase_D"/>
</dbReference>
<dbReference type="PANTHER" id="PTHR40841:SF2">
    <property type="entry name" value="SIDEROPHORE-DEGRADING ESTERASE (EUROFUNG)"/>
    <property type="match status" value="1"/>
</dbReference>
<evidence type="ECO:0000256" key="2">
    <source>
        <dbReference type="ARBA" id="ARBA00022801"/>
    </source>
</evidence>
<dbReference type="Proteomes" id="UP000295468">
    <property type="component" value="Unassembled WGS sequence"/>
</dbReference>
<organism evidence="3 4">
    <name type="scientific">Zeaxanthinibacter enoshimensis</name>
    <dbReference type="NCBI Taxonomy" id="392009"/>
    <lineage>
        <taxon>Bacteria</taxon>
        <taxon>Pseudomonadati</taxon>
        <taxon>Bacteroidota</taxon>
        <taxon>Flavobacteriia</taxon>
        <taxon>Flavobacteriales</taxon>
        <taxon>Flavobacteriaceae</taxon>
        <taxon>Zeaxanthinibacter</taxon>
    </lineage>
</organism>